<protein>
    <submittedName>
        <fullName evidence="1">Uncharacterized protein</fullName>
    </submittedName>
</protein>
<reference evidence="1 2" key="1">
    <citation type="journal article" date="2015" name="Proc. Natl. Acad. Sci. U.S.A.">
        <title>The resurrection genome of Boea hygrometrica: A blueprint for survival of dehydration.</title>
        <authorList>
            <person name="Xiao L."/>
            <person name="Yang G."/>
            <person name="Zhang L."/>
            <person name="Yang X."/>
            <person name="Zhao S."/>
            <person name="Ji Z."/>
            <person name="Zhou Q."/>
            <person name="Hu M."/>
            <person name="Wang Y."/>
            <person name="Chen M."/>
            <person name="Xu Y."/>
            <person name="Jin H."/>
            <person name="Xiao X."/>
            <person name="Hu G."/>
            <person name="Bao F."/>
            <person name="Hu Y."/>
            <person name="Wan P."/>
            <person name="Li L."/>
            <person name="Deng X."/>
            <person name="Kuang T."/>
            <person name="Xiang C."/>
            <person name="Zhu J.K."/>
            <person name="Oliver M.J."/>
            <person name="He Y."/>
        </authorList>
    </citation>
    <scope>NUCLEOTIDE SEQUENCE [LARGE SCALE GENOMIC DNA]</scope>
    <source>
        <strain evidence="2">cv. XS01</strain>
    </source>
</reference>
<dbReference type="EMBL" id="KV012615">
    <property type="protein sequence ID" value="KZV24548.1"/>
    <property type="molecule type" value="Genomic_DNA"/>
</dbReference>
<accession>A0A2Z7AT34</accession>
<gene>
    <name evidence="1" type="ORF">F511_37056</name>
</gene>
<organism evidence="1 2">
    <name type="scientific">Dorcoceras hygrometricum</name>
    <dbReference type="NCBI Taxonomy" id="472368"/>
    <lineage>
        <taxon>Eukaryota</taxon>
        <taxon>Viridiplantae</taxon>
        <taxon>Streptophyta</taxon>
        <taxon>Embryophyta</taxon>
        <taxon>Tracheophyta</taxon>
        <taxon>Spermatophyta</taxon>
        <taxon>Magnoliopsida</taxon>
        <taxon>eudicotyledons</taxon>
        <taxon>Gunneridae</taxon>
        <taxon>Pentapetalae</taxon>
        <taxon>asterids</taxon>
        <taxon>lamiids</taxon>
        <taxon>Lamiales</taxon>
        <taxon>Gesneriaceae</taxon>
        <taxon>Didymocarpoideae</taxon>
        <taxon>Trichosporeae</taxon>
        <taxon>Loxocarpinae</taxon>
        <taxon>Dorcoceras</taxon>
    </lineage>
</organism>
<name>A0A2Z7AT34_9LAMI</name>
<evidence type="ECO:0000313" key="1">
    <source>
        <dbReference type="EMBL" id="KZV24548.1"/>
    </source>
</evidence>
<keyword evidence="2" id="KW-1185">Reference proteome</keyword>
<sequence length="77" mass="8722">MLLRNSQSEKQQFCTPKLCKNFSRILSQSSVQATVQHVRDLRRIRAIDLLPDFVQTVGFVLPDFTPDSSQEPSTSAI</sequence>
<proteinExistence type="predicted"/>
<dbReference type="Proteomes" id="UP000250235">
    <property type="component" value="Unassembled WGS sequence"/>
</dbReference>
<evidence type="ECO:0000313" key="2">
    <source>
        <dbReference type="Proteomes" id="UP000250235"/>
    </source>
</evidence>
<dbReference type="AlphaFoldDB" id="A0A2Z7AT34"/>